<evidence type="ECO:0000256" key="1">
    <source>
        <dbReference type="SAM" id="MobiDB-lite"/>
    </source>
</evidence>
<dbReference type="Gene3D" id="1.10.10.10">
    <property type="entry name" value="Winged helix-like DNA-binding domain superfamily/Winged helix DNA-binding domain"/>
    <property type="match status" value="1"/>
</dbReference>
<keyword evidence="3" id="KW-1185">Reference proteome</keyword>
<feature type="region of interest" description="Disordered" evidence="1">
    <location>
        <begin position="79"/>
        <end position="102"/>
    </location>
</feature>
<evidence type="ECO:0008006" key="4">
    <source>
        <dbReference type="Google" id="ProtNLM"/>
    </source>
</evidence>
<dbReference type="Proteomes" id="UP001501442">
    <property type="component" value="Unassembled WGS sequence"/>
</dbReference>
<sequence length="102" mass="11083">MLGPLHAQITGREVRLDGPRQAKILAALLVDANNLVATERLVAVMWDGKAPATADRLTIDAVDLVGACRRLPMTAGRSTCAARERGRRTRPNASRRSCMYKA</sequence>
<accession>A0ABP8UWC5</accession>
<organism evidence="2 3">
    <name type="scientific">Actinoallomurus vinaceus</name>
    <dbReference type="NCBI Taxonomy" id="1080074"/>
    <lineage>
        <taxon>Bacteria</taxon>
        <taxon>Bacillati</taxon>
        <taxon>Actinomycetota</taxon>
        <taxon>Actinomycetes</taxon>
        <taxon>Streptosporangiales</taxon>
        <taxon>Thermomonosporaceae</taxon>
        <taxon>Actinoallomurus</taxon>
    </lineage>
</organism>
<dbReference type="InterPro" id="IPR036388">
    <property type="entry name" value="WH-like_DNA-bd_sf"/>
</dbReference>
<dbReference type="SUPFAM" id="SSF46894">
    <property type="entry name" value="C-terminal effector domain of the bipartite response regulators"/>
    <property type="match status" value="1"/>
</dbReference>
<comment type="caution">
    <text evidence="2">The sequence shown here is derived from an EMBL/GenBank/DDBJ whole genome shotgun (WGS) entry which is preliminary data.</text>
</comment>
<gene>
    <name evidence="2" type="ORF">GCM10023196_098700</name>
</gene>
<reference evidence="3" key="1">
    <citation type="journal article" date="2019" name="Int. J. Syst. Evol. Microbiol.">
        <title>The Global Catalogue of Microorganisms (GCM) 10K type strain sequencing project: providing services to taxonomists for standard genome sequencing and annotation.</title>
        <authorList>
            <consortium name="The Broad Institute Genomics Platform"/>
            <consortium name="The Broad Institute Genome Sequencing Center for Infectious Disease"/>
            <person name="Wu L."/>
            <person name="Ma J."/>
        </authorList>
    </citation>
    <scope>NUCLEOTIDE SEQUENCE [LARGE SCALE GENOMIC DNA]</scope>
    <source>
        <strain evidence="3">JCM 17939</strain>
    </source>
</reference>
<dbReference type="InterPro" id="IPR016032">
    <property type="entry name" value="Sig_transdc_resp-reg_C-effctor"/>
</dbReference>
<name>A0ABP8UWC5_9ACTN</name>
<protein>
    <recommendedName>
        <fullName evidence="4">OmpR/PhoB-type domain-containing protein</fullName>
    </recommendedName>
</protein>
<evidence type="ECO:0000313" key="3">
    <source>
        <dbReference type="Proteomes" id="UP001501442"/>
    </source>
</evidence>
<dbReference type="EMBL" id="BAABHK010000025">
    <property type="protein sequence ID" value="GAA4638962.1"/>
    <property type="molecule type" value="Genomic_DNA"/>
</dbReference>
<proteinExistence type="predicted"/>
<evidence type="ECO:0000313" key="2">
    <source>
        <dbReference type="EMBL" id="GAA4638962.1"/>
    </source>
</evidence>